<evidence type="ECO:0008006" key="4">
    <source>
        <dbReference type="Google" id="ProtNLM"/>
    </source>
</evidence>
<sequence>MDSSFPSLERQTDATQNGLANGRLIIQQYAKYPSSNELGLQNISPPVNSQNTRLDHAMSPPTTRRETPRIIQPSPSNPRSGTNRTPGTHSAASMSPAFSVSSQERHGEARTFVESRSLPSLNISDTTINDAYVTFILYCNPCVPSGTDTTELRKIFRTPPRSEGKSFSIFTLWELIQKLDRKELKTWIQLAIELGVEPPSVEKKQSTQKVQQYAVRLKRWMRAMHVDAFFEYCLGHQHSYYTQLSSATEPNAESRDGVPREEDLALRALFPEWKPKKGRKRAEARELDDPKASKRPHLDMPAVGLEGSGLNYNPETFPNSGIPHSAIPWSAFPDDLEQHDPFGAHHALPATGHADTQLNQHQMVSREIDSRWRALGREMSPALQYPQSAITPRYRDLSETRMLIEPRSAITPSSADKGNKRRRGPAVSSAWPTGGNPHTGKMRGRPGGNRTTQNGPFSTFPVEPKGKDDEASGTDAEQVGRKHYGLTEKNGANGTATRDTDLSALAPPFQPLSARPTRLQLQVPQHLGAPVRLATPPTVMVIGENGSSSSLGGEHGRQGSSEIERNQQIIRNRSLSPAYGQRHASYEVDFSLDDVAQVFSVQVHQGKLLNREAPLSHKESKTIAEMAIRQVMTVCSPGLPLSVKTIYCAACLGVGYKLGLGGYPPGQLTVEAYADNVGNKHQGNSSTLGSSSAGNRLTSHLFAGLQYSLSYDLTPATGLTAHTIIPGRQNQEPPPAHTGITRVVDDYDSDDDIMNEPASEAVWKQRYLNIRKQNRKKDLALGKYKKKILEAVMADI</sequence>
<dbReference type="PANTHER" id="PTHR42048">
    <property type="entry name" value="ARS-BINDING PROTEIN 2"/>
    <property type="match status" value="1"/>
</dbReference>
<reference evidence="3" key="1">
    <citation type="journal article" date="2015" name="PLoS Genet.">
        <title>The dynamic genome and transcriptome of the human fungal pathogen Blastomyces and close relative Emmonsia.</title>
        <authorList>
            <person name="Munoz J.F."/>
            <person name="Gauthier G.M."/>
            <person name="Desjardins C.A."/>
            <person name="Gallo J.E."/>
            <person name="Holder J."/>
            <person name="Sullivan T.D."/>
            <person name="Marty A.J."/>
            <person name="Carmen J.C."/>
            <person name="Chen Z."/>
            <person name="Ding L."/>
            <person name="Gujja S."/>
            <person name="Magrini V."/>
            <person name="Misas E."/>
            <person name="Mitreva M."/>
            <person name="Priest M."/>
            <person name="Saif S."/>
            <person name="Whiston E.A."/>
            <person name="Young S."/>
            <person name="Zeng Q."/>
            <person name="Goldman W.E."/>
            <person name="Mardis E.R."/>
            <person name="Taylor J.W."/>
            <person name="McEwen J.G."/>
            <person name="Clay O.K."/>
            <person name="Klein B.S."/>
            <person name="Cuomo C.A."/>
        </authorList>
    </citation>
    <scope>NUCLEOTIDE SEQUENCE [LARGE SCALE GENOMIC DNA]</scope>
    <source>
        <strain evidence="3">UAMH 3008</strain>
    </source>
</reference>
<dbReference type="OrthoDB" id="2104370at2759"/>
<feature type="region of interest" description="Disordered" evidence="1">
    <location>
        <begin position="404"/>
        <end position="502"/>
    </location>
</feature>
<dbReference type="InterPro" id="IPR018562">
    <property type="entry name" value="ARS-binding_2"/>
</dbReference>
<feature type="compositionally biased region" description="Polar residues" evidence="1">
    <location>
        <begin position="40"/>
        <end position="52"/>
    </location>
</feature>
<feature type="region of interest" description="Disordered" evidence="1">
    <location>
        <begin position="40"/>
        <end position="110"/>
    </location>
</feature>
<name>A0A0G2HZD5_9EURO</name>
<evidence type="ECO:0000313" key="3">
    <source>
        <dbReference type="Proteomes" id="UP000034164"/>
    </source>
</evidence>
<dbReference type="VEuPathDB" id="FungiDB:EMCG_02420"/>
<evidence type="ECO:0000313" key="2">
    <source>
        <dbReference type="EMBL" id="KKZ63215.1"/>
    </source>
</evidence>
<feature type="compositionally biased region" description="Basic and acidic residues" evidence="1">
    <location>
        <begin position="281"/>
        <end position="298"/>
    </location>
</feature>
<comment type="caution">
    <text evidence="2">The sequence shown here is derived from an EMBL/GenBank/DDBJ whole genome shotgun (WGS) entry which is preliminary data.</text>
</comment>
<feature type="region of interest" description="Disordered" evidence="1">
    <location>
        <begin position="276"/>
        <end position="300"/>
    </location>
</feature>
<dbReference type="PANTHER" id="PTHR42048:SF1">
    <property type="entry name" value="ARS-BINDING PROTEIN 2"/>
    <property type="match status" value="1"/>
</dbReference>
<proteinExistence type="predicted"/>
<accession>A0A0G2HZD5</accession>
<dbReference type="GO" id="GO:0003688">
    <property type="term" value="F:DNA replication origin binding"/>
    <property type="evidence" value="ECO:0007669"/>
    <property type="project" value="TreeGrafter"/>
</dbReference>
<feature type="compositionally biased region" description="Polar residues" evidence="1">
    <location>
        <begin position="73"/>
        <end position="102"/>
    </location>
</feature>
<organism evidence="2 3">
    <name type="scientific">[Emmonsia] crescens</name>
    <dbReference type="NCBI Taxonomy" id="73230"/>
    <lineage>
        <taxon>Eukaryota</taxon>
        <taxon>Fungi</taxon>
        <taxon>Dikarya</taxon>
        <taxon>Ascomycota</taxon>
        <taxon>Pezizomycotina</taxon>
        <taxon>Eurotiomycetes</taxon>
        <taxon>Eurotiomycetidae</taxon>
        <taxon>Onygenales</taxon>
        <taxon>Ajellomycetaceae</taxon>
        <taxon>Emergomyces</taxon>
    </lineage>
</organism>
<dbReference type="Pfam" id="PF09441">
    <property type="entry name" value="Abp2"/>
    <property type="match status" value="1"/>
</dbReference>
<evidence type="ECO:0000256" key="1">
    <source>
        <dbReference type="SAM" id="MobiDB-lite"/>
    </source>
</evidence>
<protein>
    <recommendedName>
        <fullName evidence="4">ARS-binding protein 2</fullName>
    </recommendedName>
</protein>
<dbReference type="EMBL" id="LCZI01000996">
    <property type="protein sequence ID" value="KKZ63215.1"/>
    <property type="molecule type" value="Genomic_DNA"/>
</dbReference>
<dbReference type="Proteomes" id="UP000034164">
    <property type="component" value="Unassembled WGS sequence"/>
</dbReference>
<dbReference type="AlphaFoldDB" id="A0A0G2HZD5"/>
<gene>
    <name evidence="2" type="ORF">EMCG_02420</name>
</gene>